<dbReference type="PANTHER" id="PTHR46670">
    <property type="entry name" value="ENDO/EXONUCLEASE/PHOSPHATASE DOMAIN-CONTAINING PROTEIN"/>
    <property type="match status" value="1"/>
</dbReference>
<keyword evidence="3" id="KW-1185">Reference proteome</keyword>
<evidence type="ECO:0000313" key="2">
    <source>
        <dbReference type="EMBL" id="VDO71648.1"/>
    </source>
</evidence>
<dbReference type="AlphaFoldDB" id="A0A183JH54"/>
<dbReference type="STRING" id="6186.A0A183JH54"/>
<feature type="compositionally biased region" description="Polar residues" evidence="1">
    <location>
        <begin position="21"/>
        <end position="43"/>
    </location>
</feature>
<protein>
    <submittedName>
        <fullName evidence="4">Endo/exonuclease/phosphatase domain-containing protein</fullName>
    </submittedName>
</protein>
<proteinExistence type="predicted"/>
<evidence type="ECO:0000313" key="4">
    <source>
        <dbReference type="WBParaSite" id="SCUD_0000202701-mRNA-1"/>
    </source>
</evidence>
<organism evidence="4">
    <name type="scientific">Schistosoma curassoni</name>
    <dbReference type="NCBI Taxonomy" id="6186"/>
    <lineage>
        <taxon>Eukaryota</taxon>
        <taxon>Metazoa</taxon>
        <taxon>Spiralia</taxon>
        <taxon>Lophotrochozoa</taxon>
        <taxon>Platyhelminthes</taxon>
        <taxon>Trematoda</taxon>
        <taxon>Digenea</taxon>
        <taxon>Strigeidida</taxon>
        <taxon>Schistosomatoidea</taxon>
        <taxon>Schistosomatidae</taxon>
        <taxon>Schistosoma</taxon>
    </lineage>
</organism>
<dbReference type="InterPro" id="IPR036691">
    <property type="entry name" value="Endo/exonu/phosph_ase_sf"/>
</dbReference>
<reference evidence="4" key="1">
    <citation type="submission" date="2016-06" db="UniProtKB">
        <authorList>
            <consortium name="WormBaseParasite"/>
        </authorList>
    </citation>
    <scope>IDENTIFICATION</scope>
</reference>
<sequence length="329" mass="35764">MTSISLVNAAKTCFGKRGQDTSKSTRSVDTQIAVKQTQVSLKTTDSHSSKEEKQSSKSPVLTEISRKDVSSVPRLLNGIQQETPRSRSRKARSVSGGKHNLASQIFDNPPESHGMFDATAVASPSDVDEWVHVVRKKQHNDIKGNPAPASTENDAKATLGEARSHLNRLRICYTNARSLLNKRSELGVKVDSTKPEIIAVTEIRLMQSIDSMGLDFEGFTLVRAGIIQKRKGGGVALLIRNAILFAIIDSVSHESGTGELLSCRLKCKGQELLIGLVYRSSSCEVNEVLLSSLDTSSQSVLCLILGDFNAPMVDLENPRTEESDNSSTK</sequence>
<dbReference type="SUPFAM" id="SSF56219">
    <property type="entry name" value="DNase I-like"/>
    <property type="match status" value="1"/>
</dbReference>
<feature type="compositionally biased region" description="Basic and acidic residues" evidence="1">
    <location>
        <begin position="44"/>
        <end position="55"/>
    </location>
</feature>
<dbReference type="Gene3D" id="3.60.10.10">
    <property type="entry name" value="Endonuclease/exonuclease/phosphatase"/>
    <property type="match status" value="1"/>
</dbReference>
<reference evidence="2 3" key="2">
    <citation type="submission" date="2018-11" db="EMBL/GenBank/DDBJ databases">
        <authorList>
            <consortium name="Pathogen Informatics"/>
        </authorList>
    </citation>
    <scope>NUCLEOTIDE SEQUENCE [LARGE SCALE GENOMIC DNA]</scope>
    <source>
        <strain evidence="2">Dakar</strain>
        <strain evidence="3">Dakar, Senegal</strain>
    </source>
</reference>
<feature type="region of interest" description="Disordered" evidence="1">
    <location>
        <begin position="1"/>
        <end position="111"/>
    </location>
</feature>
<evidence type="ECO:0000313" key="3">
    <source>
        <dbReference type="Proteomes" id="UP000279833"/>
    </source>
</evidence>
<accession>A0A183JH54</accession>
<gene>
    <name evidence="2" type="ORF">SCUD_LOCUS2028</name>
</gene>
<dbReference type="Proteomes" id="UP000279833">
    <property type="component" value="Unassembled WGS sequence"/>
</dbReference>
<name>A0A183JH54_9TREM</name>
<dbReference type="EMBL" id="UZAK01001818">
    <property type="protein sequence ID" value="VDO71648.1"/>
    <property type="molecule type" value="Genomic_DNA"/>
</dbReference>
<evidence type="ECO:0000256" key="1">
    <source>
        <dbReference type="SAM" id="MobiDB-lite"/>
    </source>
</evidence>
<dbReference type="WBParaSite" id="SCUD_0000202701-mRNA-1">
    <property type="protein sequence ID" value="SCUD_0000202701-mRNA-1"/>
    <property type="gene ID" value="SCUD_0000202701"/>
</dbReference>
<dbReference type="PANTHER" id="PTHR46670:SF3">
    <property type="entry name" value="ENDONUCLEASE_EXONUCLEASE_PHOSPHATASE DOMAIN-CONTAINING PROTEIN"/>
    <property type="match status" value="1"/>
</dbReference>